<dbReference type="Proteomes" id="UP000023152">
    <property type="component" value="Unassembled WGS sequence"/>
</dbReference>
<dbReference type="EMBL" id="ASPP01040206">
    <property type="protein sequence ID" value="ETO00710.1"/>
    <property type="molecule type" value="Genomic_DNA"/>
</dbReference>
<dbReference type="GO" id="GO:0003676">
    <property type="term" value="F:nucleic acid binding"/>
    <property type="evidence" value="ECO:0007669"/>
    <property type="project" value="InterPro"/>
</dbReference>
<accession>X6LJ14</accession>
<evidence type="ECO:0000259" key="1">
    <source>
        <dbReference type="PROSITE" id="PS50879"/>
    </source>
</evidence>
<name>X6LJ14_RETFI</name>
<comment type="caution">
    <text evidence="2">The sequence shown here is derived from an EMBL/GenBank/DDBJ whole genome shotgun (WGS) entry which is preliminary data.</text>
</comment>
<dbReference type="Gene3D" id="3.30.420.10">
    <property type="entry name" value="Ribonuclease H-like superfamily/Ribonuclease H"/>
    <property type="match status" value="1"/>
</dbReference>
<protein>
    <submittedName>
        <fullName evidence="2">Ribonuclease H</fullName>
    </submittedName>
</protein>
<feature type="domain" description="RNase H type-1" evidence="1">
    <location>
        <begin position="1"/>
        <end position="86"/>
    </location>
</feature>
<dbReference type="SUPFAM" id="SSF53098">
    <property type="entry name" value="Ribonuclease H-like"/>
    <property type="match status" value="1"/>
</dbReference>
<dbReference type="InterPro" id="IPR012337">
    <property type="entry name" value="RNaseH-like_sf"/>
</dbReference>
<proteinExistence type="predicted"/>
<dbReference type="Pfam" id="PF00075">
    <property type="entry name" value="RNase_H"/>
    <property type="match status" value="1"/>
</dbReference>
<organism evidence="2 3">
    <name type="scientific">Reticulomyxa filosa</name>
    <dbReference type="NCBI Taxonomy" id="46433"/>
    <lineage>
        <taxon>Eukaryota</taxon>
        <taxon>Sar</taxon>
        <taxon>Rhizaria</taxon>
        <taxon>Retaria</taxon>
        <taxon>Foraminifera</taxon>
        <taxon>Monothalamids</taxon>
        <taxon>Reticulomyxidae</taxon>
        <taxon>Reticulomyxa</taxon>
    </lineage>
</organism>
<dbReference type="AlphaFoldDB" id="X6LJ14"/>
<gene>
    <name evidence="2" type="ORF">RFI_36730</name>
</gene>
<keyword evidence="3" id="KW-1185">Reference proteome</keyword>
<dbReference type="PROSITE" id="PS50879">
    <property type="entry name" value="RNASE_H_1"/>
    <property type="match status" value="1"/>
</dbReference>
<reference evidence="2 3" key="1">
    <citation type="journal article" date="2013" name="Curr. Biol.">
        <title>The Genome of the Foraminiferan Reticulomyxa filosa.</title>
        <authorList>
            <person name="Glockner G."/>
            <person name="Hulsmann N."/>
            <person name="Schleicher M."/>
            <person name="Noegel A.A."/>
            <person name="Eichinger L."/>
            <person name="Gallinger C."/>
            <person name="Pawlowski J."/>
            <person name="Sierra R."/>
            <person name="Euteneuer U."/>
            <person name="Pillet L."/>
            <person name="Moustafa A."/>
            <person name="Platzer M."/>
            <person name="Groth M."/>
            <person name="Szafranski K."/>
            <person name="Schliwa M."/>
        </authorList>
    </citation>
    <scope>NUCLEOTIDE SEQUENCE [LARGE SCALE GENOMIC DNA]</scope>
</reference>
<sequence length="134" mass="15874">MCLFYNILPLCQFNKLHSFHLKKKNILSDCKFAVNAIHNKCNSEIYNYPIAERLGENEVPEIYWIKGHSGIPENERVDIVAKRVRFKAEVDQPELFRRPDRTAPECPWIESILWNRHWIFEATQASKTIPDQFD</sequence>
<dbReference type="InterPro" id="IPR002156">
    <property type="entry name" value="RNaseH_domain"/>
</dbReference>
<evidence type="ECO:0000313" key="2">
    <source>
        <dbReference type="EMBL" id="ETO00710.1"/>
    </source>
</evidence>
<dbReference type="InterPro" id="IPR036397">
    <property type="entry name" value="RNaseH_sf"/>
</dbReference>
<dbReference type="GO" id="GO:0004523">
    <property type="term" value="F:RNA-DNA hybrid ribonuclease activity"/>
    <property type="evidence" value="ECO:0007669"/>
    <property type="project" value="InterPro"/>
</dbReference>
<evidence type="ECO:0000313" key="3">
    <source>
        <dbReference type="Proteomes" id="UP000023152"/>
    </source>
</evidence>